<accession>A0A934X125</accession>
<dbReference type="PANTHER" id="PTHR16026">
    <property type="entry name" value="CARTILAGE ACIDIC PROTEIN 1"/>
    <property type="match status" value="1"/>
</dbReference>
<evidence type="ECO:0000256" key="1">
    <source>
        <dbReference type="ARBA" id="ARBA00022729"/>
    </source>
</evidence>
<dbReference type="InterPro" id="IPR011519">
    <property type="entry name" value="UnbV_ASPIC"/>
</dbReference>
<dbReference type="SUPFAM" id="SSF69318">
    <property type="entry name" value="Integrin alpha N-terminal domain"/>
    <property type="match status" value="3"/>
</dbReference>
<dbReference type="Gene3D" id="2.130.10.130">
    <property type="entry name" value="Integrin alpha, N-terminal"/>
    <property type="match status" value="3"/>
</dbReference>
<proteinExistence type="predicted"/>
<evidence type="ECO:0000313" key="4">
    <source>
        <dbReference type="Proteomes" id="UP000611723"/>
    </source>
</evidence>
<dbReference type="Proteomes" id="UP000611723">
    <property type="component" value="Unassembled WGS sequence"/>
</dbReference>
<evidence type="ECO:0000313" key="3">
    <source>
        <dbReference type="EMBL" id="MBK6266390.1"/>
    </source>
</evidence>
<protein>
    <submittedName>
        <fullName evidence="3">VCBS repeat-containing protein</fullName>
    </submittedName>
</protein>
<dbReference type="Pfam" id="PF07593">
    <property type="entry name" value="UnbV_ASPIC"/>
    <property type="match status" value="1"/>
</dbReference>
<dbReference type="InterPro" id="IPR028994">
    <property type="entry name" value="Integrin_alpha_N"/>
</dbReference>
<sequence>MFFIISCKEQAKKIENIPKTETLFQLLDSSQTGINFTNTVINKDKFNIFTYRNFYNGGGVGIIDINNDGLKDIVFTGNQVPNKLYLNEGNMQFKDITVSSGFNISNNWSTGVTIVDINQDGYQDIYICNAGYTDGISQANELFINNGDNTFTESAAEYGLNDAGYTTHAAFFDYDGDGDLDVYILNNSFLPVNTLNYANKRDLYAEDWEVKDFVKGGGDKLLRNDNGKFTDVSREAGIYGSLIGFGLGVTIGDVNNDNLPDIFVANDFFERDYLYINQGDGTFKEEIKDWMKHLSLASMGADMADINNDGFPEIFTTEMLPTTDALIKQKLQFENYNTYKLKLDRDFYHQYMQNTLQLNNQNGSFSEIGWYAGVAQSDWSWGALIFDGDMDGHKDIFVCNGVYQDVTDADFMDFFANEVVQKMVLTGTKEKMESVLEKMPSNPQPNKYFRNTGDLQFQSTEDSMGLGQKTFSNGAAYADLDNDGDLDLVVNNLNQPSFVYKNNAKNNSGNHFLTVNLQFEKPNIDAIGTQVTLFADGQKFYQQLIPTRGFQSSIDYSLNFGLGNIQQLDSMAIIWPNNRKSLLKNLAVDSILTIAYVDVISEEAMELQMIAPDIVQTPSPLFLEKENLFMAHQENEHVDYYYEGLVIKMLSREGQVHAIGDLNNDGLEDIVLGGASGQPTQLYFQDESGNFKQVKIPETDKFEDTAIHIFDANGDGLPDIFIGSGGNHAKKDDPLFFDRLYINKGNQVFETKPNPFGENGLNTAVALSLDYDNDGDLDLFIGSRSIPQNYGSSPSSFLFENDGKGNFTDMTLRRARGLDGLGMVTDAVLADITGNSSDELIIVGEWMGVSVFEIKDKQIKQLTNELSELKGWWSSVEVADINNDGKADLILGNRGNNFFFDGSKEAPAKLWLYDFDGNGDIDKIITHSIDGNDKPIAPKKELTGQMPGLRKQNLKYEEYAQKSIQDLFSEELIKNAEVKEANFFSSVVAINDGKGNFNVNLLPAKAQFSSIHTIYTMDFNQDGYIDLYLAGNDSHFIPQFSKLDANEGLLLLGNGSGEFTYADPNQPGLKLNGDVKQISKINISNKDHLLITINNQKAKLLQINKSFKDIGNNQLSSQ</sequence>
<comment type="caution">
    <text evidence="3">The sequence shown here is derived from an EMBL/GenBank/DDBJ whole genome shotgun (WGS) entry which is preliminary data.</text>
</comment>
<gene>
    <name evidence="3" type="ORF">JKA74_15200</name>
</gene>
<name>A0A934X125_9BACT</name>
<dbReference type="Pfam" id="PF13517">
    <property type="entry name" value="FG-GAP_3"/>
    <property type="match status" value="6"/>
</dbReference>
<dbReference type="InterPro" id="IPR013517">
    <property type="entry name" value="FG-GAP"/>
</dbReference>
<dbReference type="PANTHER" id="PTHR16026:SF0">
    <property type="entry name" value="CARTILAGE ACIDIC PROTEIN 1"/>
    <property type="match status" value="1"/>
</dbReference>
<keyword evidence="4" id="KW-1185">Reference proteome</keyword>
<dbReference type="InterPro" id="IPR027039">
    <property type="entry name" value="Crtac1"/>
</dbReference>
<dbReference type="EMBL" id="JAEQBW010000007">
    <property type="protein sequence ID" value="MBK6266390.1"/>
    <property type="molecule type" value="Genomic_DNA"/>
</dbReference>
<keyword evidence="1" id="KW-0732">Signal</keyword>
<evidence type="ECO:0000259" key="2">
    <source>
        <dbReference type="Pfam" id="PF07593"/>
    </source>
</evidence>
<organism evidence="3 4">
    <name type="scientific">Marivirga aurantiaca</name>
    <dbReference type="NCBI Taxonomy" id="2802615"/>
    <lineage>
        <taxon>Bacteria</taxon>
        <taxon>Pseudomonadati</taxon>
        <taxon>Bacteroidota</taxon>
        <taxon>Cytophagia</taxon>
        <taxon>Cytophagales</taxon>
        <taxon>Marivirgaceae</taxon>
        <taxon>Marivirga</taxon>
    </lineage>
</organism>
<reference evidence="3" key="1">
    <citation type="submission" date="2021-01" db="EMBL/GenBank/DDBJ databases">
        <title>Marivirga aurantiaca sp. nov., isolated from intertidal surface sediments.</title>
        <authorList>
            <person name="Zhang M."/>
        </authorList>
    </citation>
    <scope>NUCLEOTIDE SEQUENCE</scope>
    <source>
        <strain evidence="3">S37H4</strain>
    </source>
</reference>
<feature type="domain" description="ASPIC/UnbV" evidence="2">
    <location>
        <begin position="526"/>
        <end position="593"/>
    </location>
</feature>
<dbReference type="AlphaFoldDB" id="A0A934X125"/>